<gene>
    <name evidence="2" type="ORF">B0T24DRAFT_108889</name>
</gene>
<evidence type="ECO:0000313" key="2">
    <source>
        <dbReference type="EMBL" id="KAK3361423.1"/>
    </source>
</evidence>
<dbReference type="Proteomes" id="UP001287356">
    <property type="component" value="Unassembled WGS sequence"/>
</dbReference>
<name>A0AAE0JTA8_9PEZI</name>
<reference evidence="2" key="2">
    <citation type="submission" date="2023-06" db="EMBL/GenBank/DDBJ databases">
        <authorList>
            <consortium name="Lawrence Berkeley National Laboratory"/>
            <person name="Haridas S."/>
            <person name="Hensen N."/>
            <person name="Bonometti L."/>
            <person name="Westerberg I."/>
            <person name="Brannstrom I.O."/>
            <person name="Guillou S."/>
            <person name="Cros-Aarteil S."/>
            <person name="Calhoun S."/>
            <person name="Kuo A."/>
            <person name="Mondo S."/>
            <person name="Pangilinan J."/>
            <person name="Riley R."/>
            <person name="Labutti K."/>
            <person name="Andreopoulos B."/>
            <person name="Lipzen A."/>
            <person name="Chen C."/>
            <person name="Yanf M."/>
            <person name="Daum C."/>
            <person name="Ng V."/>
            <person name="Clum A."/>
            <person name="Steindorff A."/>
            <person name="Ohm R."/>
            <person name="Martin F."/>
            <person name="Silar P."/>
            <person name="Natvig D."/>
            <person name="Lalanne C."/>
            <person name="Gautier V."/>
            <person name="Ament-Velasquez S.L."/>
            <person name="Kruys A."/>
            <person name="Hutchinson M.I."/>
            <person name="Powell A.J."/>
            <person name="Barry K."/>
            <person name="Miller A.N."/>
            <person name="Grigoriev I.V."/>
            <person name="Debuchy R."/>
            <person name="Gladieux P."/>
            <person name="Thoren M.H."/>
            <person name="Johannesson H."/>
        </authorList>
    </citation>
    <scope>NUCLEOTIDE SEQUENCE</scope>
    <source>
        <strain evidence="2">CBS 958.72</strain>
    </source>
</reference>
<comment type="caution">
    <text evidence="2">The sequence shown here is derived from an EMBL/GenBank/DDBJ whole genome shotgun (WGS) entry which is preliminary data.</text>
</comment>
<dbReference type="AlphaFoldDB" id="A0AAE0JTA8"/>
<accession>A0AAE0JTA8</accession>
<dbReference type="EMBL" id="JAULSN010000011">
    <property type="protein sequence ID" value="KAK3361423.1"/>
    <property type="molecule type" value="Genomic_DNA"/>
</dbReference>
<feature type="compositionally biased region" description="Pro residues" evidence="1">
    <location>
        <begin position="349"/>
        <end position="364"/>
    </location>
</feature>
<organism evidence="2 3">
    <name type="scientific">Lasiosphaeria ovina</name>
    <dbReference type="NCBI Taxonomy" id="92902"/>
    <lineage>
        <taxon>Eukaryota</taxon>
        <taxon>Fungi</taxon>
        <taxon>Dikarya</taxon>
        <taxon>Ascomycota</taxon>
        <taxon>Pezizomycotina</taxon>
        <taxon>Sordariomycetes</taxon>
        <taxon>Sordariomycetidae</taxon>
        <taxon>Sordariales</taxon>
        <taxon>Lasiosphaeriaceae</taxon>
        <taxon>Lasiosphaeria</taxon>
    </lineage>
</organism>
<proteinExistence type="predicted"/>
<reference evidence="2" key="1">
    <citation type="journal article" date="2023" name="Mol. Phylogenet. Evol.">
        <title>Genome-scale phylogeny and comparative genomics of the fungal order Sordariales.</title>
        <authorList>
            <person name="Hensen N."/>
            <person name="Bonometti L."/>
            <person name="Westerberg I."/>
            <person name="Brannstrom I.O."/>
            <person name="Guillou S."/>
            <person name="Cros-Aarteil S."/>
            <person name="Calhoun S."/>
            <person name="Haridas S."/>
            <person name="Kuo A."/>
            <person name="Mondo S."/>
            <person name="Pangilinan J."/>
            <person name="Riley R."/>
            <person name="LaButti K."/>
            <person name="Andreopoulos B."/>
            <person name="Lipzen A."/>
            <person name="Chen C."/>
            <person name="Yan M."/>
            <person name="Daum C."/>
            <person name="Ng V."/>
            <person name="Clum A."/>
            <person name="Steindorff A."/>
            <person name="Ohm R.A."/>
            <person name="Martin F."/>
            <person name="Silar P."/>
            <person name="Natvig D.O."/>
            <person name="Lalanne C."/>
            <person name="Gautier V."/>
            <person name="Ament-Velasquez S.L."/>
            <person name="Kruys A."/>
            <person name="Hutchinson M.I."/>
            <person name="Powell A.J."/>
            <person name="Barry K."/>
            <person name="Miller A.N."/>
            <person name="Grigoriev I.V."/>
            <person name="Debuchy R."/>
            <person name="Gladieux P."/>
            <person name="Hiltunen Thoren M."/>
            <person name="Johannesson H."/>
        </authorList>
    </citation>
    <scope>NUCLEOTIDE SEQUENCE</scope>
    <source>
        <strain evidence="2">CBS 958.72</strain>
    </source>
</reference>
<feature type="compositionally biased region" description="Pro residues" evidence="1">
    <location>
        <begin position="402"/>
        <end position="411"/>
    </location>
</feature>
<sequence>MATKCSPDSIGLLSPIAGNASVYQLDNYKVNTIIMPALRKIAENPELLEKIRARRFNRDEPPPYRSPTPDSHEYDNIVPLSFTTSDRDRILAEIEELVSEPLSEEELRETQQNFELWHSAYRPGNRYVAEAKDADFSLMNDEGLRDLRIREWLAGRAGEQRRKVVFRHRIKKRWERLGVWNPEWGIPGRVNEGPRDNPSSWKWTWQGDMSNVGADCNPYRPHHPNSRAVHLREGLRRGQRVPLQPQCNLATDASRTAAESFITSRPWYTYALDQEEERTRLNRIPWTLERFYDKNHTKPVATRWKETGDLDSVLYGHGWKWKHESPSPEPEALGSIEYTPSELDALEAIPPPTPPPPPPPPRPPLDLTKWRKIPDQTSVYGYRLEKVPSPELEGSASVYSPSPSPSPPQLQPRPKLERLPRQLNGQKAKAPSGDDGQNAPKLRRSPRIAEGARQAETTVVDPQTVKITSRKRSVPNERAKPEATTTTRAHMTRPSPDERRMTAAKALVGKTASPQGIIKKRGISRT</sequence>
<feature type="region of interest" description="Disordered" evidence="1">
    <location>
        <begin position="53"/>
        <end position="73"/>
    </location>
</feature>
<protein>
    <submittedName>
        <fullName evidence="2">Uncharacterized protein</fullName>
    </submittedName>
</protein>
<keyword evidence="3" id="KW-1185">Reference proteome</keyword>
<feature type="region of interest" description="Disordered" evidence="1">
    <location>
        <begin position="345"/>
        <end position="526"/>
    </location>
</feature>
<evidence type="ECO:0000313" key="3">
    <source>
        <dbReference type="Proteomes" id="UP001287356"/>
    </source>
</evidence>
<evidence type="ECO:0000256" key="1">
    <source>
        <dbReference type="SAM" id="MobiDB-lite"/>
    </source>
</evidence>
<feature type="compositionally biased region" description="Polar residues" evidence="1">
    <location>
        <begin position="455"/>
        <end position="467"/>
    </location>
</feature>
<feature type="compositionally biased region" description="Basic and acidic residues" evidence="1">
    <location>
        <begin position="53"/>
        <end position="62"/>
    </location>
</feature>